<accession>A0AAP0G147</accession>
<dbReference type="GO" id="GO:0046103">
    <property type="term" value="P:inosine biosynthetic process"/>
    <property type="evidence" value="ECO:0007669"/>
    <property type="project" value="TreeGrafter"/>
</dbReference>
<evidence type="ECO:0000313" key="10">
    <source>
        <dbReference type="Proteomes" id="UP001418222"/>
    </source>
</evidence>
<comment type="cofactor">
    <cofactor evidence="1">
        <name>Zn(2+)</name>
        <dbReference type="ChEBI" id="CHEBI:29105"/>
    </cofactor>
</comment>
<dbReference type="FunFam" id="3.20.20.140:FF:000050">
    <property type="entry name" value="Adenosine/AMP deaminase family protein"/>
    <property type="match status" value="1"/>
</dbReference>
<feature type="domain" description="Adenosine deaminase" evidence="8">
    <location>
        <begin position="18"/>
        <end position="360"/>
    </location>
</feature>
<evidence type="ECO:0000256" key="5">
    <source>
        <dbReference type="ARBA" id="ARBA00022833"/>
    </source>
</evidence>
<dbReference type="EMBL" id="JBBWWQ010000014">
    <property type="protein sequence ID" value="KAK8931433.1"/>
    <property type="molecule type" value="Genomic_DNA"/>
</dbReference>
<evidence type="ECO:0000256" key="3">
    <source>
        <dbReference type="ARBA" id="ARBA00022723"/>
    </source>
</evidence>
<protein>
    <recommendedName>
        <fullName evidence="8">Adenosine deaminase domain-containing protein</fullName>
    </recommendedName>
</protein>
<reference evidence="9 10" key="1">
    <citation type="journal article" date="2022" name="Nat. Plants">
        <title>Genomes of leafy and leafless Platanthera orchids illuminate the evolution of mycoheterotrophy.</title>
        <authorList>
            <person name="Li M.H."/>
            <person name="Liu K.W."/>
            <person name="Li Z."/>
            <person name="Lu H.C."/>
            <person name="Ye Q.L."/>
            <person name="Zhang D."/>
            <person name="Wang J.Y."/>
            <person name="Li Y.F."/>
            <person name="Zhong Z.M."/>
            <person name="Liu X."/>
            <person name="Yu X."/>
            <person name="Liu D.K."/>
            <person name="Tu X.D."/>
            <person name="Liu B."/>
            <person name="Hao Y."/>
            <person name="Liao X.Y."/>
            <person name="Jiang Y.T."/>
            <person name="Sun W.H."/>
            <person name="Chen J."/>
            <person name="Chen Y.Q."/>
            <person name="Ai Y."/>
            <person name="Zhai J.W."/>
            <person name="Wu S.S."/>
            <person name="Zhou Z."/>
            <person name="Hsiao Y.Y."/>
            <person name="Wu W.L."/>
            <person name="Chen Y.Y."/>
            <person name="Lin Y.F."/>
            <person name="Hsu J.L."/>
            <person name="Li C.Y."/>
            <person name="Wang Z.W."/>
            <person name="Zhao X."/>
            <person name="Zhong W.Y."/>
            <person name="Ma X.K."/>
            <person name="Ma L."/>
            <person name="Huang J."/>
            <person name="Chen G.Z."/>
            <person name="Huang M.Z."/>
            <person name="Huang L."/>
            <person name="Peng D.H."/>
            <person name="Luo Y.B."/>
            <person name="Zou S.Q."/>
            <person name="Chen S.P."/>
            <person name="Lan S."/>
            <person name="Tsai W.C."/>
            <person name="Van de Peer Y."/>
            <person name="Liu Z.J."/>
        </authorList>
    </citation>
    <scope>NUCLEOTIDE SEQUENCE [LARGE SCALE GENOMIC DNA]</scope>
    <source>
        <strain evidence="9">Lor287</strain>
    </source>
</reference>
<dbReference type="PANTHER" id="PTHR11409">
    <property type="entry name" value="ADENOSINE DEAMINASE"/>
    <property type="match status" value="1"/>
</dbReference>
<comment type="caution">
    <text evidence="9">The sequence shown here is derived from an EMBL/GenBank/DDBJ whole genome shotgun (WGS) entry which is preliminary data.</text>
</comment>
<evidence type="ECO:0000256" key="1">
    <source>
        <dbReference type="ARBA" id="ARBA00001947"/>
    </source>
</evidence>
<dbReference type="GO" id="GO:0004000">
    <property type="term" value="F:adenosine deaminase activity"/>
    <property type="evidence" value="ECO:0007669"/>
    <property type="project" value="TreeGrafter"/>
</dbReference>
<evidence type="ECO:0000256" key="2">
    <source>
        <dbReference type="ARBA" id="ARBA00006676"/>
    </source>
</evidence>
<dbReference type="InterPro" id="IPR001365">
    <property type="entry name" value="A_deaminase_dom"/>
</dbReference>
<evidence type="ECO:0000256" key="4">
    <source>
        <dbReference type="ARBA" id="ARBA00022801"/>
    </source>
</evidence>
<keyword evidence="5" id="KW-0862">Zinc</keyword>
<keyword evidence="6" id="KW-0546">Nucleotide metabolism</keyword>
<keyword evidence="3" id="KW-0479">Metal-binding</keyword>
<dbReference type="Gene3D" id="3.20.20.140">
    <property type="entry name" value="Metal-dependent hydrolases"/>
    <property type="match status" value="1"/>
</dbReference>
<dbReference type="Pfam" id="PF00962">
    <property type="entry name" value="A_deaminase"/>
    <property type="match status" value="1"/>
</dbReference>
<dbReference type="GO" id="GO:0006154">
    <property type="term" value="P:adenosine catabolic process"/>
    <property type="evidence" value="ECO:0007669"/>
    <property type="project" value="TreeGrafter"/>
</dbReference>
<dbReference type="InterPro" id="IPR032466">
    <property type="entry name" value="Metal_Hydrolase"/>
</dbReference>
<dbReference type="Proteomes" id="UP001418222">
    <property type="component" value="Unassembled WGS sequence"/>
</dbReference>
<evidence type="ECO:0000256" key="6">
    <source>
        <dbReference type="ARBA" id="ARBA00023080"/>
    </source>
</evidence>
<evidence type="ECO:0000313" key="9">
    <source>
        <dbReference type="EMBL" id="KAK8931433.1"/>
    </source>
</evidence>
<evidence type="ECO:0000259" key="8">
    <source>
        <dbReference type="Pfam" id="PF00962"/>
    </source>
</evidence>
<sequence length="393" mass="44051">MERGGDVAEMKEWCRSIPKIELHAHLNGCIRDSTLLELAKVLGEKGIINFADVEHVIRKCGRSLSECFQLFDLFHILATDHGTISRITKEVVEDFAADEVVYLELRTTPKNNETKGMTKRSYMKAVIDGLRSVDALNVSFSNSSERTENISSSTQNNYANCMERKTIHIRLLLSIDRRETTIAAMETVCLALELREFGVVGIDLSGNPIVGEWKTFLPALKYAKEQGLSVTLHCGEVSNKKEIQEMLDFVPERIGHACFLDKDDWEKARVLQIPVEICLTSNLRTERLSTIDLHHFANLHKGNHPLVLCTDDTGLFSTTLSNEYYLAAATFGLDQKDVLRLATNAIEFVFGGSEVKKALRGIFGDSARKLAEVFPSWKSLGGEDVKVQIKSLR</sequence>
<dbReference type="CDD" id="cd00443">
    <property type="entry name" value="ADA_AMPD"/>
    <property type="match status" value="1"/>
</dbReference>
<dbReference type="PANTHER" id="PTHR11409:SF42">
    <property type="entry name" value="ADENOSINE DEAMINASE-LIKE PROTEIN"/>
    <property type="match status" value="1"/>
</dbReference>
<dbReference type="SUPFAM" id="SSF51556">
    <property type="entry name" value="Metallo-dependent hydrolases"/>
    <property type="match status" value="1"/>
</dbReference>
<dbReference type="GO" id="GO:0009117">
    <property type="term" value="P:nucleotide metabolic process"/>
    <property type="evidence" value="ECO:0007669"/>
    <property type="project" value="UniProtKB-KW"/>
</dbReference>
<organism evidence="9 10">
    <name type="scientific">Platanthera zijinensis</name>
    <dbReference type="NCBI Taxonomy" id="2320716"/>
    <lineage>
        <taxon>Eukaryota</taxon>
        <taxon>Viridiplantae</taxon>
        <taxon>Streptophyta</taxon>
        <taxon>Embryophyta</taxon>
        <taxon>Tracheophyta</taxon>
        <taxon>Spermatophyta</taxon>
        <taxon>Magnoliopsida</taxon>
        <taxon>Liliopsida</taxon>
        <taxon>Asparagales</taxon>
        <taxon>Orchidaceae</taxon>
        <taxon>Orchidoideae</taxon>
        <taxon>Orchideae</taxon>
        <taxon>Orchidinae</taxon>
        <taxon>Platanthera</taxon>
    </lineage>
</organism>
<comment type="catalytic activity">
    <reaction evidence="7">
        <text>N(6)-methyl-AMP + H2O + H(+) = IMP + methylamine</text>
        <dbReference type="Rhea" id="RHEA:16001"/>
        <dbReference type="ChEBI" id="CHEBI:15377"/>
        <dbReference type="ChEBI" id="CHEBI:15378"/>
        <dbReference type="ChEBI" id="CHEBI:58053"/>
        <dbReference type="ChEBI" id="CHEBI:59338"/>
        <dbReference type="ChEBI" id="CHEBI:144842"/>
    </reaction>
    <physiologicalReaction direction="left-to-right" evidence="7">
        <dbReference type="Rhea" id="RHEA:16002"/>
    </physiologicalReaction>
</comment>
<dbReference type="InterPro" id="IPR006330">
    <property type="entry name" value="Ado/ade_deaminase"/>
</dbReference>
<evidence type="ECO:0000256" key="7">
    <source>
        <dbReference type="ARBA" id="ARBA00048787"/>
    </source>
</evidence>
<keyword evidence="10" id="KW-1185">Reference proteome</keyword>
<name>A0AAP0G147_9ASPA</name>
<dbReference type="AlphaFoldDB" id="A0AAP0G147"/>
<keyword evidence="4" id="KW-0378">Hydrolase</keyword>
<gene>
    <name evidence="9" type="ORF">KSP39_PZI016933</name>
</gene>
<proteinExistence type="inferred from homology"/>
<dbReference type="GO" id="GO:0046872">
    <property type="term" value="F:metal ion binding"/>
    <property type="evidence" value="ECO:0007669"/>
    <property type="project" value="UniProtKB-KW"/>
</dbReference>
<comment type="similarity">
    <text evidence="2">Belongs to the metallo-dependent hydrolases superfamily. Adenosine and AMP deaminases family.</text>
</comment>